<dbReference type="Proteomes" id="UP000180215">
    <property type="component" value="Unassembled WGS sequence"/>
</dbReference>
<evidence type="ECO:0000256" key="2">
    <source>
        <dbReference type="SAM" id="MobiDB-lite"/>
    </source>
</evidence>
<sequence length="163" mass="17567">MSEQAVKDAAPSSGNSILMRAWQANVTRPGDKIISFSPATSDTASASDGGTASPPQRDWVSAIDLVQEAAEAIRISEERAVDLENQLRSVISQAEDEVRQLQKTLASNQVLLSQAEDRARRAEARAKEAETWLVRIYDAVFTAFGSKNKPVPAETGDIGQDAP</sequence>
<reference evidence="3 4" key="1">
    <citation type="submission" date="2016-10" db="EMBL/GenBank/DDBJ databases">
        <title>Draft genome sequence of Methylobacterium extorquens CP3, a seed endophyte of Crotalaria pumila with plant growth-promoting and metal tolerance properties.</title>
        <authorList>
            <person name="Sanchez-Lopez A.S."/>
            <person name="Van Hamme J.D."/>
            <person name="Thijs S."/>
            <person name="Mcammond B.M."/>
            <person name="Stevens V."/>
            <person name="Gonzalez-Chavez M.D.C."/>
            <person name="Vangronsveld J."/>
        </authorList>
    </citation>
    <scope>NUCLEOTIDE SEQUENCE [LARGE SCALE GENOMIC DNA]</scope>
    <source>
        <strain evidence="3 4">CP3</strain>
    </source>
</reference>
<feature type="compositionally biased region" description="Low complexity" evidence="2">
    <location>
        <begin position="37"/>
        <end position="55"/>
    </location>
</feature>
<keyword evidence="1" id="KW-0175">Coiled coil</keyword>
<name>A0A1S1NXH1_METEX</name>
<feature type="coiled-coil region" evidence="1">
    <location>
        <begin position="66"/>
        <end position="132"/>
    </location>
</feature>
<feature type="region of interest" description="Disordered" evidence="2">
    <location>
        <begin position="31"/>
        <end position="57"/>
    </location>
</feature>
<evidence type="ECO:0000313" key="3">
    <source>
        <dbReference type="EMBL" id="OHV15413.1"/>
    </source>
</evidence>
<dbReference type="EMBL" id="MNAO01000276">
    <property type="protein sequence ID" value="OHV15413.1"/>
    <property type="molecule type" value="Genomic_DNA"/>
</dbReference>
<comment type="caution">
    <text evidence="3">The sequence shown here is derived from an EMBL/GenBank/DDBJ whole genome shotgun (WGS) entry which is preliminary data.</text>
</comment>
<evidence type="ECO:0000313" key="4">
    <source>
        <dbReference type="Proteomes" id="UP000180215"/>
    </source>
</evidence>
<proteinExistence type="predicted"/>
<protein>
    <submittedName>
        <fullName evidence="3">Uncharacterized protein</fullName>
    </submittedName>
</protein>
<gene>
    <name evidence="3" type="ORF">BK022_19205</name>
</gene>
<organism evidence="3 4">
    <name type="scientific">Methylorubrum extorquens</name>
    <name type="common">Methylobacterium dichloromethanicum</name>
    <name type="synonym">Methylobacterium extorquens</name>
    <dbReference type="NCBI Taxonomy" id="408"/>
    <lineage>
        <taxon>Bacteria</taxon>
        <taxon>Pseudomonadati</taxon>
        <taxon>Pseudomonadota</taxon>
        <taxon>Alphaproteobacteria</taxon>
        <taxon>Hyphomicrobiales</taxon>
        <taxon>Methylobacteriaceae</taxon>
        <taxon>Methylorubrum</taxon>
    </lineage>
</organism>
<evidence type="ECO:0000256" key="1">
    <source>
        <dbReference type="SAM" id="Coils"/>
    </source>
</evidence>
<dbReference type="AlphaFoldDB" id="A0A1S1NXH1"/>
<accession>A0A1S1NXH1</accession>